<evidence type="ECO:0000259" key="9">
    <source>
        <dbReference type="PROSITE" id="PS50110"/>
    </source>
</evidence>
<dbReference type="InterPro" id="IPR001789">
    <property type="entry name" value="Sig_transdc_resp-reg_receiver"/>
</dbReference>
<feature type="domain" description="CheB-type methylesterase" evidence="10">
    <location>
        <begin position="178"/>
        <end position="372"/>
    </location>
</feature>
<dbReference type="Pfam" id="PF01339">
    <property type="entry name" value="CheB_methylest"/>
    <property type="match status" value="1"/>
</dbReference>
<keyword evidence="3 6" id="KW-0378">Hydrolase</keyword>
<dbReference type="Proteomes" id="UP000000370">
    <property type="component" value="Chromosome"/>
</dbReference>
<dbReference type="eggNOG" id="COG2201">
    <property type="taxonomic scope" value="Bacteria"/>
</dbReference>
<dbReference type="SUPFAM" id="SSF52172">
    <property type="entry name" value="CheY-like"/>
    <property type="match status" value="1"/>
</dbReference>
<evidence type="ECO:0000256" key="7">
    <source>
        <dbReference type="PROSITE-ProRule" id="PRU00050"/>
    </source>
</evidence>
<dbReference type="SMART" id="SM00448">
    <property type="entry name" value="REC"/>
    <property type="match status" value="1"/>
</dbReference>
<dbReference type="AlphaFoldDB" id="A9KND5"/>
<dbReference type="Pfam" id="PF00072">
    <property type="entry name" value="Response_reg"/>
    <property type="match status" value="1"/>
</dbReference>
<comment type="subcellular location">
    <subcellularLocation>
        <location evidence="6">Cytoplasm</location>
    </subcellularLocation>
</comment>
<dbReference type="GO" id="GO:0008984">
    <property type="term" value="F:protein-glutamate methylesterase activity"/>
    <property type="evidence" value="ECO:0007669"/>
    <property type="project" value="UniProtKB-UniRule"/>
</dbReference>
<keyword evidence="12" id="KW-1185">Reference proteome</keyword>
<dbReference type="NCBIfam" id="NF001965">
    <property type="entry name" value="PRK00742.1"/>
    <property type="match status" value="1"/>
</dbReference>
<dbReference type="CDD" id="cd17541">
    <property type="entry name" value="REC_CheB-like"/>
    <property type="match status" value="1"/>
</dbReference>
<dbReference type="GO" id="GO:0050568">
    <property type="term" value="F:protein-glutamine glutaminase activity"/>
    <property type="evidence" value="ECO:0007669"/>
    <property type="project" value="UniProtKB-UniRule"/>
</dbReference>
<dbReference type="Gene3D" id="3.40.50.180">
    <property type="entry name" value="Methylesterase CheB, C-terminal domain"/>
    <property type="match status" value="1"/>
</dbReference>
<dbReference type="PROSITE" id="PS50110">
    <property type="entry name" value="RESPONSE_REGULATORY"/>
    <property type="match status" value="1"/>
</dbReference>
<dbReference type="GO" id="GO:0006935">
    <property type="term" value="P:chemotaxis"/>
    <property type="evidence" value="ECO:0007669"/>
    <property type="project" value="UniProtKB-UniRule"/>
</dbReference>
<dbReference type="InterPro" id="IPR000673">
    <property type="entry name" value="Sig_transdc_resp-reg_Me-estase"/>
</dbReference>
<dbReference type="InterPro" id="IPR008248">
    <property type="entry name" value="CheB-like"/>
</dbReference>
<dbReference type="OrthoDB" id="9793421at2"/>
<dbReference type="GO" id="GO:0000156">
    <property type="term" value="F:phosphorelay response regulator activity"/>
    <property type="evidence" value="ECO:0007669"/>
    <property type="project" value="InterPro"/>
</dbReference>
<dbReference type="EMBL" id="CP000885">
    <property type="protein sequence ID" value="ABX43052.1"/>
    <property type="molecule type" value="Genomic_DNA"/>
</dbReference>
<comment type="function">
    <text evidence="6">Involved in chemotaxis. Part of a chemotaxis signal transduction system that modulates chemotaxis in response to various stimuli. Catalyzes the demethylation of specific methylglutamate residues introduced into the chemoreceptors (methyl-accepting chemotaxis proteins or MCP) by CheR. Also mediates the irreversible deamidation of specific glutamine residues to glutamic acid.</text>
</comment>
<name>A9KND5_LACP7</name>
<dbReference type="InterPro" id="IPR011006">
    <property type="entry name" value="CheY-like_superfamily"/>
</dbReference>
<feature type="domain" description="Response regulatory" evidence="9">
    <location>
        <begin position="4"/>
        <end position="124"/>
    </location>
</feature>
<evidence type="ECO:0000256" key="1">
    <source>
        <dbReference type="ARBA" id="ARBA00022490"/>
    </source>
</evidence>
<evidence type="ECO:0000259" key="10">
    <source>
        <dbReference type="PROSITE" id="PS50122"/>
    </source>
</evidence>
<evidence type="ECO:0000256" key="4">
    <source>
        <dbReference type="ARBA" id="ARBA00024867"/>
    </source>
</evidence>
<evidence type="ECO:0000256" key="2">
    <source>
        <dbReference type="ARBA" id="ARBA00022500"/>
    </source>
</evidence>
<comment type="catalytic activity">
    <reaction evidence="5 6">
        <text>[protein]-L-glutamate 5-O-methyl ester + H2O = L-glutamyl-[protein] + methanol + H(+)</text>
        <dbReference type="Rhea" id="RHEA:23236"/>
        <dbReference type="Rhea" id="RHEA-COMP:10208"/>
        <dbReference type="Rhea" id="RHEA-COMP:10311"/>
        <dbReference type="ChEBI" id="CHEBI:15377"/>
        <dbReference type="ChEBI" id="CHEBI:15378"/>
        <dbReference type="ChEBI" id="CHEBI:17790"/>
        <dbReference type="ChEBI" id="CHEBI:29973"/>
        <dbReference type="ChEBI" id="CHEBI:82795"/>
        <dbReference type="EC" id="3.1.1.61"/>
    </reaction>
</comment>
<protein>
    <recommendedName>
        <fullName evidence="6">Protein-glutamate methylesterase/protein-glutamine glutaminase</fullName>
        <ecNumber evidence="6">3.1.1.61</ecNumber>
        <ecNumber evidence="6">3.5.1.44</ecNumber>
    </recommendedName>
</protein>
<evidence type="ECO:0000256" key="5">
    <source>
        <dbReference type="ARBA" id="ARBA00048267"/>
    </source>
</evidence>
<dbReference type="EC" id="3.5.1.44" evidence="6"/>
<reference evidence="12" key="1">
    <citation type="submission" date="2007-11" db="EMBL/GenBank/DDBJ databases">
        <title>Complete genome sequence of Clostridium phytofermentans ISDg.</title>
        <authorList>
            <person name="Leschine S.B."/>
            <person name="Warnick T.A."/>
            <person name="Blanchard J.L."/>
            <person name="Schnell D.J."/>
            <person name="Petit E.L."/>
            <person name="LaTouf W.G."/>
            <person name="Copeland A."/>
            <person name="Lucas S."/>
            <person name="Lapidus A."/>
            <person name="Barry K."/>
            <person name="Glavina del Rio T."/>
            <person name="Dalin E."/>
            <person name="Tice H."/>
            <person name="Pitluck S."/>
            <person name="Kiss H."/>
            <person name="Brettin T."/>
            <person name="Bruce D."/>
            <person name="Detter J.C."/>
            <person name="Han C."/>
            <person name="Kuske C."/>
            <person name="Schmutz J."/>
            <person name="Larimer F."/>
            <person name="Land M."/>
            <person name="Hauser L."/>
            <person name="Kyrpides N."/>
            <person name="Kim E.A."/>
            <person name="Richardson P."/>
        </authorList>
    </citation>
    <scope>NUCLEOTIDE SEQUENCE [LARGE SCALE GENOMIC DNA]</scope>
    <source>
        <strain evidence="12">ATCC 700394 / DSM 18823 / ISDg</strain>
    </source>
</reference>
<comment type="domain">
    <text evidence="6">Contains a C-terminal catalytic domain, and an N-terminal region which modulates catalytic activity.</text>
</comment>
<evidence type="ECO:0000256" key="8">
    <source>
        <dbReference type="PROSITE-ProRule" id="PRU00169"/>
    </source>
</evidence>
<feature type="active site" evidence="6 7">
    <location>
        <position position="217"/>
    </location>
</feature>
<dbReference type="EC" id="3.1.1.61" evidence="6"/>
<evidence type="ECO:0000313" key="12">
    <source>
        <dbReference type="Proteomes" id="UP000000370"/>
    </source>
</evidence>
<comment type="function">
    <text evidence="4">May play the central regulatory role in sporulation. It may be an element of the effector pathway responsible for the activation of sporulation genes in response to nutritional stress. Spo0A may act in concert with spo0H (a sigma factor) to control the expression of some genes that are critical to the sporulation process.</text>
</comment>
<dbReference type="PANTHER" id="PTHR42872:SF6">
    <property type="entry name" value="PROTEIN-GLUTAMATE METHYLESTERASE_PROTEIN-GLUTAMINE GLUTAMINASE"/>
    <property type="match status" value="1"/>
</dbReference>
<accession>A9KND5</accession>
<dbReference type="KEGG" id="cpy:Cphy_2691"/>
<comment type="similarity">
    <text evidence="6">Belongs to the CheB family.</text>
</comment>
<keyword evidence="6 8" id="KW-0597">Phosphoprotein</keyword>
<comment type="PTM">
    <text evidence="6">Phosphorylated by CheA. Phosphorylation of the N-terminal regulatory domain activates the methylesterase activity.</text>
</comment>
<dbReference type="PROSITE" id="PS50122">
    <property type="entry name" value="CHEB"/>
    <property type="match status" value="1"/>
</dbReference>
<dbReference type="HOGENOM" id="CLU_000445_51_0_9"/>
<dbReference type="PIRSF" id="PIRSF000876">
    <property type="entry name" value="RR_chemtxs_CheB"/>
    <property type="match status" value="1"/>
</dbReference>
<evidence type="ECO:0000256" key="3">
    <source>
        <dbReference type="ARBA" id="ARBA00022801"/>
    </source>
</evidence>
<dbReference type="RefSeq" id="WP_012200704.1">
    <property type="nucleotide sequence ID" value="NC_010001.1"/>
</dbReference>
<organism evidence="11 12">
    <name type="scientific">Lachnoclostridium phytofermentans (strain ATCC 700394 / DSM 18823 / ISDg)</name>
    <name type="common">Clostridium phytofermentans</name>
    <dbReference type="NCBI Taxonomy" id="357809"/>
    <lineage>
        <taxon>Bacteria</taxon>
        <taxon>Bacillati</taxon>
        <taxon>Bacillota</taxon>
        <taxon>Clostridia</taxon>
        <taxon>Lachnospirales</taxon>
        <taxon>Lachnospiraceae</taxon>
    </lineage>
</organism>
<feature type="modified residue" description="4-aspartylphosphate" evidence="6 8">
    <location>
        <position position="57"/>
    </location>
</feature>
<dbReference type="Gene3D" id="3.40.50.2300">
    <property type="match status" value="1"/>
</dbReference>
<evidence type="ECO:0000256" key="6">
    <source>
        <dbReference type="HAMAP-Rule" id="MF_00099"/>
    </source>
</evidence>
<comment type="catalytic activity">
    <reaction evidence="6">
        <text>L-glutaminyl-[protein] + H2O = L-glutamyl-[protein] + NH4(+)</text>
        <dbReference type="Rhea" id="RHEA:16441"/>
        <dbReference type="Rhea" id="RHEA-COMP:10207"/>
        <dbReference type="Rhea" id="RHEA-COMP:10208"/>
        <dbReference type="ChEBI" id="CHEBI:15377"/>
        <dbReference type="ChEBI" id="CHEBI:28938"/>
        <dbReference type="ChEBI" id="CHEBI:29973"/>
        <dbReference type="ChEBI" id="CHEBI:30011"/>
        <dbReference type="EC" id="3.5.1.44"/>
    </reaction>
</comment>
<feature type="active site" evidence="6 7">
    <location>
        <position position="313"/>
    </location>
</feature>
<dbReference type="CDD" id="cd16432">
    <property type="entry name" value="CheB_Rec"/>
    <property type="match status" value="1"/>
</dbReference>
<feature type="active site" evidence="6 7">
    <location>
        <position position="190"/>
    </location>
</feature>
<dbReference type="HAMAP" id="MF_00099">
    <property type="entry name" value="CheB_chemtxs"/>
    <property type="match status" value="1"/>
</dbReference>
<dbReference type="GO" id="GO:0005737">
    <property type="term" value="C:cytoplasm"/>
    <property type="evidence" value="ECO:0007669"/>
    <property type="project" value="UniProtKB-SubCell"/>
</dbReference>
<dbReference type="SUPFAM" id="SSF52738">
    <property type="entry name" value="Methylesterase CheB, C-terminal domain"/>
    <property type="match status" value="1"/>
</dbReference>
<keyword evidence="2 6" id="KW-0145">Chemotaxis</keyword>
<keyword evidence="1 6" id="KW-0963">Cytoplasm</keyword>
<sequence length="372" mass="40875">MIKNILVIDDSALMRRLISDIIRSDKRFSISDVATNGLEGFDLITLNPTKYDAILLDINMPKMNGIQLLEQLNKMRLKLKIIMVSTLAKEGAKETIRCLELGAFDFVTKPESYIEAKDGAFKEKILTALTFATELVPPTEFKVADKTRTVLTTLNTQTHDRITKPKAFIERKSHVRVLNSAKKIVALACSTGGPKALHQVIPKLPANLDAPIVIVQHMPEGFTNSLASRLNELCALTVKEAEHGELIQKGYVYVAKGGSQLRIVKSRDGYTLSVTTEAARNGLKPCADIMYESLVDTDYEDITCVILTGMGGDGTQGIKKLTEKNNIYVIAQDEATSTVYGMPKVIYESGLVDEVVPLEMVADAITKNVGVQ</sequence>
<dbReference type="STRING" id="357809.Cphy_2691"/>
<dbReference type="InterPro" id="IPR035909">
    <property type="entry name" value="CheB_C"/>
</dbReference>
<gene>
    <name evidence="6" type="primary">cheB</name>
    <name evidence="11" type="ordered locus">Cphy_2691</name>
</gene>
<evidence type="ECO:0000313" key="11">
    <source>
        <dbReference type="EMBL" id="ABX43052.1"/>
    </source>
</evidence>
<dbReference type="PANTHER" id="PTHR42872">
    <property type="entry name" value="PROTEIN-GLUTAMATE METHYLESTERASE/PROTEIN-GLUTAMINE GLUTAMINASE"/>
    <property type="match status" value="1"/>
</dbReference>
<proteinExistence type="inferred from homology"/>